<reference evidence="1 2" key="1">
    <citation type="submission" date="2018-04" db="EMBL/GenBank/DDBJ databases">
        <title>WGS assembly of Panicum hallii var. hallii HAL2.</title>
        <authorList>
            <person name="Lovell J."/>
            <person name="Jenkins J."/>
            <person name="Lowry D."/>
            <person name="Mamidi S."/>
            <person name="Sreedasyam A."/>
            <person name="Weng X."/>
            <person name="Barry K."/>
            <person name="Bonette J."/>
            <person name="Campitelli B."/>
            <person name="Daum C."/>
            <person name="Gordon S."/>
            <person name="Gould B."/>
            <person name="Lipzen A."/>
            <person name="MacQueen A."/>
            <person name="Palacio-Mejia J."/>
            <person name="Plott C."/>
            <person name="Shakirov E."/>
            <person name="Shu S."/>
            <person name="Yoshinaga Y."/>
            <person name="Zane M."/>
            <person name="Rokhsar D."/>
            <person name="Grimwood J."/>
            <person name="Schmutz J."/>
            <person name="Juenger T."/>
        </authorList>
    </citation>
    <scope>NUCLEOTIDE SEQUENCE [LARGE SCALE GENOMIC DNA]</scope>
    <source>
        <strain evidence="2">cv. HAL2</strain>
    </source>
</reference>
<proteinExistence type="predicted"/>
<organism evidence="1 2">
    <name type="scientific">Panicum hallii var. hallii</name>
    <dbReference type="NCBI Taxonomy" id="1504633"/>
    <lineage>
        <taxon>Eukaryota</taxon>
        <taxon>Viridiplantae</taxon>
        <taxon>Streptophyta</taxon>
        <taxon>Embryophyta</taxon>
        <taxon>Tracheophyta</taxon>
        <taxon>Spermatophyta</taxon>
        <taxon>Magnoliopsida</taxon>
        <taxon>Liliopsida</taxon>
        <taxon>Poales</taxon>
        <taxon>Poaceae</taxon>
        <taxon>PACMAD clade</taxon>
        <taxon>Panicoideae</taxon>
        <taxon>Panicodae</taxon>
        <taxon>Paniceae</taxon>
        <taxon>Panicinae</taxon>
        <taxon>Panicum</taxon>
        <taxon>Panicum sect. Panicum</taxon>
    </lineage>
</organism>
<evidence type="ECO:0000313" key="1">
    <source>
        <dbReference type="EMBL" id="PUZ51615.1"/>
    </source>
</evidence>
<dbReference type="EMBL" id="CM009754">
    <property type="protein sequence ID" value="PUZ51615.1"/>
    <property type="molecule type" value="Genomic_DNA"/>
</dbReference>
<gene>
    <name evidence="1" type="ORF">GQ55_6G202400</name>
</gene>
<accession>A0A2T7D7Q8</accession>
<protein>
    <submittedName>
        <fullName evidence="1">Uncharacterized protein</fullName>
    </submittedName>
</protein>
<dbReference type="Gramene" id="PUZ51615">
    <property type="protein sequence ID" value="PUZ51615"/>
    <property type="gene ID" value="GQ55_6G202400"/>
</dbReference>
<evidence type="ECO:0000313" key="2">
    <source>
        <dbReference type="Proteomes" id="UP000244336"/>
    </source>
</evidence>
<keyword evidence="2" id="KW-1185">Reference proteome</keyword>
<dbReference type="Proteomes" id="UP000244336">
    <property type="component" value="Chromosome 6"/>
</dbReference>
<dbReference type="AlphaFoldDB" id="A0A2T7D7Q8"/>
<sequence>MVDPAPHKVGGSVALAGLQGDEIQLQDSRVHFSVLARCTAAAIGDGVFFGKPLHRPGATSTD</sequence>
<name>A0A2T7D7Q8_9POAL</name>